<dbReference type="RefSeq" id="WP_104751815.1">
    <property type="nucleotide sequence ID" value="NZ_FZMF01000008.1"/>
</dbReference>
<dbReference type="Proteomes" id="UP001595783">
    <property type="component" value="Unassembled WGS sequence"/>
</dbReference>
<feature type="transmembrane region" description="Helical" evidence="1">
    <location>
        <begin position="17"/>
        <end position="36"/>
    </location>
</feature>
<evidence type="ECO:0000256" key="1">
    <source>
        <dbReference type="SAM" id="Phobius"/>
    </source>
</evidence>
<feature type="transmembrane region" description="Helical" evidence="1">
    <location>
        <begin position="56"/>
        <end position="78"/>
    </location>
</feature>
<keyword evidence="1" id="KW-1133">Transmembrane helix</keyword>
<organism evidence="2 3">
    <name type="scientific">Helicobacter baculiformis</name>
    <dbReference type="NCBI Taxonomy" id="427351"/>
    <lineage>
        <taxon>Bacteria</taxon>
        <taxon>Pseudomonadati</taxon>
        <taxon>Campylobacterota</taxon>
        <taxon>Epsilonproteobacteria</taxon>
        <taxon>Campylobacterales</taxon>
        <taxon>Helicobacteraceae</taxon>
        <taxon>Helicobacter</taxon>
    </lineage>
</organism>
<protein>
    <submittedName>
        <fullName evidence="2">Phosphatidylglycerophosphate synthase</fullName>
    </submittedName>
</protein>
<feature type="transmembrane region" description="Helical" evidence="1">
    <location>
        <begin position="160"/>
        <end position="178"/>
    </location>
</feature>
<keyword evidence="1" id="KW-0472">Membrane</keyword>
<keyword evidence="3" id="KW-1185">Reference proteome</keyword>
<name>A0ABV7ZIB7_9HELI</name>
<comment type="caution">
    <text evidence="2">The sequence shown here is derived from an EMBL/GenBank/DDBJ whole genome shotgun (WGS) entry which is preliminary data.</text>
</comment>
<evidence type="ECO:0000313" key="2">
    <source>
        <dbReference type="EMBL" id="MFC3848288.1"/>
    </source>
</evidence>
<accession>A0ABV7ZIB7</accession>
<keyword evidence="1" id="KW-0812">Transmembrane</keyword>
<evidence type="ECO:0000313" key="3">
    <source>
        <dbReference type="Proteomes" id="UP001595783"/>
    </source>
</evidence>
<reference evidence="3" key="1">
    <citation type="journal article" date="2019" name="Int. J. Syst. Evol. Microbiol.">
        <title>The Global Catalogue of Microorganisms (GCM) 10K type strain sequencing project: providing services to taxonomists for standard genome sequencing and annotation.</title>
        <authorList>
            <consortium name="The Broad Institute Genomics Platform"/>
            <consortium name="The Broad Institute Genome Sequencing Center for Infectious Disease"/>
            <person name="Wu L."/>
            <person name="Ma J."/>
        </authorList>
    </citation>
    <scope>NUCLEOTIDE SEQUENCE [LARGE SCALE GENOMIC DNA]</scope>
    <source>
        <strain evidence="3">CCUG 53816</strain>
    </source>
</reference>
<sequence>MTIFIENSPQLQSARKYILCAMALWFVLALITLISAPSWFAHAPKNLSASLKSPWMGFYLFLWLLMFVTQVVGYYKLAKVGRNLLLFRCVVLPHIAHALLSLCGLLVFKNPADMLQLKILTLDLYVYFKILILALYAYYSCRLCVELTRVTQNPLFKRGMLTIGLCFAFILFVGLAFANVPVPMYVIFVMGWLWAVVMLVGWGMIAAGFVQLKQISCP</sequence>
<feature type="transmembrane region" description="Helical" evidence="1">
    <location>
        <begin position="85"/>
        <end position="107"/>
    </location>
</feature>
<feature type="transmembrane region" description="Helical" evidence="1">
    <location>
        <begin position="119"/>
        <end position="139"/>
    </location>
</feature>
<feature type="transmembrane region" description="Helical" evidence="1">
    <location>
        <begin position="184"/>
        <end position="210"/>
    </location>
</feature>
<dbReference type="EMBL" id="JBHRZO010000048">
    <property type="protein sequence ID" value="MFC3848288.1"/>
    <property type="molecule type" value="Genomic_DNA"/>
</dbReference>
<proteinExistence type="predicted"/>
<gene>
    <name evidence="2" type="ORF">ACFOPX_07150</name>
</gene>